<dbReference type="Pfam" id="PF09442">
    <property type="entry name" value="DUF2018"/>
    <property type="match status" value="1"/>
</dbReference>
<dbReference type="GeneID" id="46921498"/>
<name>A0A1X9SNE0_9BACT</name>
<dbReference type="AlphaFoldDB" id="A0A1X9SNE0"/>
<dbReference type="Proteomes" id="UP000202031">
    <property type="component" value="Chromosome"/>
</dbReference>
<protein>
    <recommendedName>
        <fullName evidence="3">DUF2018 domain protein</fullName>
    </recommendedName>
</protein>
<evidence type="ECO:0008006" key="3">
    <source>
        <dbReference type="Google" id="ProtNLM"/>
    </source>
</evidence>
<proteinExistence type="predicted"/>
<dbReference type="Gene3D" id="1.10.3350.10">
    <property type="entry name" value="HP0242-like domain"/>
    <property type="match status" value="1"/>
</dbReference>
<accession>A0A1X9SNE0</accession>
<evidence type="ECO:0000313" key="1">
    <source>
        <dbReference type="EMBL" id="ARQ97764.1"/>
    </source>
</evidence>
<dbReference type="InterPro" id="IPR018563">
    <property type="entry name" value="DUF2018"/>
</dbReference>
<dbReference type="InterPro" id="IPR023126">
    <property type="entry name" value="HP0242-like_sf"/>
</dbReference>
<reference evidence="2" key="2">
    <citation type="journal article" date="2017" name="Genome Biol. Evol.">
        <title>Comparative genomic analysis identifies a Campylobacter clade deficient in selenium metabolism.</title>
        <authorList>
            <person name="Miller W.G."/>
            <person name="Yee E."/>
            <person name="Lopes B.S."/>
            <person name="Chapman M.H."/>
            <person name="Huynh S."/>
            <person name="Bono J.L."/>
            <person name="Parker C.T."/>
            <person name="Strachan N.J.C."/>
            <person name="Forbes K.J."/>
        </authorList>
    </citation>
    <scope>NUCLEOTIDE SEQUENCE [LARGE SCALE GENOMIC DNA]</scope>
    <source>
        <strain evidence="2">NCTC 13004</strain>
    </source>
</reference>
<gene>
    <name evidence="1" type="ORF">CLAN_1027</name>
</gene>
<dbReference type="RefSeq" id="WP_086245305.1">
    <property type="nucleotide sequence ID" value="NZ_CP015578.1"/>
</dbReference>
<organism evidence="1 2">
    <name type="scientific">Campylobacter lanienae NCTC 13004</name>
    <dbReference type="NCBI Taxonomy" id="1031753"/>
    <lineage>
        <taxon>Bacteria</taxon>
        <taxon>Pseudomonadati</taxon>
        <taxon>Campylobacterota</taxon>
        <taxon>Epsilonproteobacteria</taxon>
        <taxon>Campylobacterales</taxon>
        <taxon>Campylobacteraceae</taxon>
        <taxon>Campylobacter</taxon>
    </lineage>
</organism>
<dbReference type="EMBL" id="CP015578">
    <property type="protein sequence ID" value="ARQ97764.1"/>
    <property type="molecule type" value="Genomic_DNA"/>
</dbReference>
<sequence length="86" mass="9780">MIFDDIFGGEPRDKFFDIVYNANRNIVENEIENLFIELVALRELAESSGITQTQIDSFKALNPQAIKDGLNDIYIDITGKILTQNE</sequence>
<dbReference type="SUPFAM" id="SSF158752">
    <property type="entry name" value="HP0242-like"/>
    <property type="match status" value="1"/>
</dbReference>
<reference evidence="2" key="1">
    <citation type="journal article" date="2017" name="Genome Biol. Evol.">
        <title>Comparative Genomic Analysis Identifies a Campylobacter Clade Deficient in Selenium Metabolism.</title>
        <authorList>
            <person name="Miller W.G."/>
            <person name="Yee E."/>
            <person name="Lopes B.S."/>
            <person name="Chapman M.H."/>
            <person name="Huynh S."/>
            <person name="Bono J.L."/>
            <person name="Parker C.T."/>
            <person name="Strachan N.J.C."/>
            <person name="Forbes K.J."/>
        </authorList>
    </citation>
    <scope>NUCLEOTIDE SEQUENCE [LARGE SCALE GENOMIC DNA]</scope>
    <source>
        <strain evidence="2">NCTC 13004</strain>
    </source>
</reference>
<dbReference type="KEGG" id="clx:CLAN_1027"/>
<evidence type="ECO:0000313" key="2">
    <source>
        <dbReference type="Proteomes" id="UP000202031"/>
    </source>
</evidence>